<organism evidence="3 4">
    <name type="scientific">Corynebacterium phocae</name>
    <dbReference type="NCBI Taxonomy" id="161895"/>
    <lineage>
        <taxon>Bacteria</taxon>
        <taxon>Bacillati</taxon>
        <taxon>Actinomycetota</taxon>
        <taxon>Actinomycetes</taxon>
        <taxon>Mycobacteriales</taxon>
        <taxon>Corynebacteriaceae</taxon>
        <taxon>Corynebacterium</taxon>
    </lineage>
</organism>
<dbReference type="PANTHER" id="PTHR30204:SF89">
    <property type="entry name" value="HTH MERR-TYPE DOMAIN-CONTAINING PROTEIN"/>
    <property type="match status" value="1"/>
</dbReference>
<dbReference type="SMART" id="SM00422">
    <property type="entry name" value="HTH_MERR"/>
    <property type="match status" value="1"/>
</dbReference>
<name>A0A1L7D3A6_9CORY</name>
<dbReference type="InterPro" id="IPR009061">
    <property type="entry name" value="DNA-bd_dom_put_sf"/>
</dbReference>
<gene>
    <name evidence="3" type="ORF">CPHO_06240</name>
</gene>
<dbReference type="PROSITE" id="PS50937">
    <property type="entry name" value="HTH_MERR_2"/>
    <property type="match status" value="1"/>
</dbReference>
<dbReference type="AlphaFoldDB" id="A0A1L7D3A6"/>
<dbReference type="GO" id="GO:0003700">
    <property type="term" value="F:DNA-binding transcription factor activity"/>
    <property type="evidence" value="ECO:0007669"/>
    <property type="project" value="InterPro"/>
</dbReference>
<dbReference type="CDD" id="cd00592">
    <property type="entry name" value="HTH_MerR-like"/>
    <property type="match status" value="1"/>
</dbReference>
<keyword evidence="4" id="KW-1185">Reference proteome</keyword>
<dbReference type="STRING" id="161895.CPHO_06240"/>
<dbReference type="Gene3D" id="1.10.1660.10">
    <property type="match status" value="1"/>
</dbReference>
<sequence>MNAARKSAAAYRPNNTKKTKAMSIGVVFDLLKLQFEDVSLSKIRYLETEGLVSPSRTPAGYRRFTEADVDRLRFILTSQRDNYTPLKVIREQLQAMDSGQVTAIVGAGQADTLVKADQFRTPAVARLTDQDVAEQSGATAEDVAAFTALGIITPDPSGFYTTDDVAVTSAAAALKAFGLNDRQLKTLRNNASRHADLISQVAAPVKLSKSDTAAAQAEELSQQMAALVVSLHGMLVKTDLRREFKA</sequence>
<evidence type="ECO:0000313" key="3">
    <source>
        <dbReference type="EMBL" id="APT92557.1"/>
    </source>
</evidence>
<dbReference type="Proteomes" id="UP000185491">
    <property type="component" value="Chromosome"/>
</dbReference>
<dbReference type="InterPro" id="IPR000551">
    <property type="entry name" value="MerR-type_HTH_dom"/>
</dbReference>
<dbReference type="Pfam" id="PF13411">
    <property type="entry name" value="MerR_1"/>
    <property type="match status" value="1"/>
</dbReference>
<dbReference type="RefSeq" id="WP_075734150.1">
    <property type="nucleotide sequence ID" value="NZ_CP009249.1"/>
</dbReference>
<evidence type="ECO:0000313" key="4">
    <source>
        <dbReference type="Proteomes" id="UP000185491"/>
    </source>
</evidence>
<evidence type="ECO:0000256" key="1">
    <source>
        <dbReference type="ARBA" id="ARBA00023125"/>
    </source>
</evidence>
<dbReference type="GO" id="GO:0003677">
    <property type="term" value="F:DNA binding"/>
    <property type="evidence" value="ECO:0007669"/>
    <property type="project" value="UniProtKB-KW"/>
</dbReference>
<dbReference type="EMBL" id="CP009249">
    <property type="protein sequence ID" value="APT92557.1"/>
    <property type="molecule type" value="Genomic_DNA"/>
</dbReference>
<dbReference type="SUPFAM" id="SSF46955">
    <property type="entry name" value="Putative DNA-binding domain"/>
    <property type="match status" value="1"/>
</dbReference>
<dbReference type="InterPro" id="IPR047057">
    <property type="entry name" value="MerR_fam"/>
</dbReference>
<accession>A0A1L7D3A6</accession>
<proteinExistence type="predicted"/>
<feature type="domain" description="HTH merR-type" evidence="2">
    <location>
        <begin position="43"/>
        <end position="95"/>
    </location>
</feature>
<dbReference type="PANTHER" id="PTHR30204">
    <property type="entry name" value="REDOX-CYCLING DRUG-SENSING TRANSCRIPTIONAL ACTIVATOR SOXR"/>
    <property type="match status" value="1"/>
</dbReference>
<protein>
    <submittedName>
        <fullName evidence="3">MerR family transcriptional regulator</fullName>
    </submittedName>
</protein>
<evidence type="ECO:0000259" key="2">
    <source>
        <dbReference type="PROSITE" id="PS50937"/>
    </source>
</evidence>
<keyword evidence="1" id="KW-0238">DNA-binding</keyword>
<dbReference type="KEGG" id="cpho:CPHO_06240"/>
<reference evidence="3 4" key="1">
    <citation type="submission" date="2014-08" db="EMBL/GenBank/DDBJ databases">
        <title>Complete genome sequence of Corynebacterium phocae M408/89/1(T)(=DSM 44612(T)), isolated from the common seal (Phoca vitulina).</title>
        <authorList>
            <person name="Ruckert C."/>
            <person name="Albersmeier A."/>
            <person name="Winkler A."/>
            <person name="Kalinowski J."/>
        </authorList>
    </citation>
    <scope>NUCLEOTIDE SEQUENCE [LARGE SCALE GENOMIC DNA]</scope>
    <source>
        <strain evidence="3 4">M408/89/1</strain>
    </source>
</reference>